<organism evidence="2 3">
    <name type="scientific">Papaver nudicaule</name>
    <name type="common">Iceland poppy</name>
    <dbReference type="NCBI Taxonomy" id="74823"/>
    <lineage>
        <taxon>Eukaryota</taxon>
        <taxon>Viridiplantae</taxon>
        <taxon>Streptophyta</taxon>
        <taxon>Embryophyta</taxon>
        <taxon>Tracheophyta</taxon>
        <taxon>Spermatophyta</taxon>
        <taxon>Magnoliopsida</taxon>
        <taxon>Ranunculales</taxon>
        <taxon>Papaveraceae</taxon>
        <taxon>Papaveroideae</taxon>
        <taxon>Papaver</taxon>
    </lineage>
</organism>
<feature type="compositionally biased region" description="Low complexity" evidence="1">
    <location>
        <begin position="102"/>
        <end position="126"/>
    </location>
</feature>
<feature type="region of interest" description="Disordered" evidence="1">
    <location>
        <begin position="82"/>
        <end position="157"/>
    </location>
</feature>
<feature type="region of interest" description="Disordered" evidence="1">
    <location>
        <begin position="1"/>
        <end position="57"/>
    </location>
</feature>
<evidence type="ECO:0000256" key="1">
    <source>
        <dbReference type="SAM" id="MobiDB-lite"/>
    </source>
</evidence>
<dbReference type="PANTHER" id="PTHR37187">
    <property type="entry name" value="EXPRESSED PROTEIN"/>
    <property type="match status" value="1"/>
</dbReference>
<feature type="non-terminal residue" evidence="2">
    <location>
        <position position="1"/>
    </location>
</feature>
<feature type="compositionally biased region" description="Polar residues" evidence="1">
    <location>
        <begin position="147"/>
        <end position="156"/>
    </location>
</feature>
<accession>A0AA41VGH5</accession>
<gene>
    <name evidence="2" type="ORF">MKW94_004156</name>
</gene>
<reference evidence="2" key="1">
    <citation type="submission" date="2022-03" db="EMBL/GenBank/DDBJ databases">
        <title>A functionally conserved STORR gene fusion in Papaver species that diverged 16.8 million years ago.</title>
        <authorList>
            <person name="Catania T."/>
        </authorList>
    </citation>
    <scope>NUCLEOTIDE SEQUENCE</scope>
    <source>
        <strain evidence="2">S-191538</strain>
    </source>
</reference>
<comment type="caution">
    <text evidence="2">The sequence shown here is derived from an EMBL/GenBank/DDBJ whole genome shotgun (WGS) entry which is preliminary data.</text>
</comment>
<dbReference type="Proteomes" id="UP001177140">
    <property type="component" value="Unassembled WGS sequence"/>
</dbReference>
<dbReference type="PANTHER" id="PTHR37187:SF7">
    <property type="entry name" value="EXPRESSED PROTEIN"/>
    <property type="match status" value="1"/>
</dbReference>
<sequence>IEDPKLNDEKEIMEDVNSYTTSTTTTGSSNQDLGQDEEENSKAGLVNTGESKEDEEVNQVLFTKDIKLEDHEEEKIVVIEGDYSDKNTRIIPIDSIKRSDFDSSSDGNNSSGSGDGSGSSSSAGNSSDEESLQITNPIDKKQHEIVTDSSPTQYDQIEQEEEEVISFLSQDVNPTAEASSAVKEAVVEESSLNDIQSKNMLPTSDDSITEISGGVDGNNQEIHDISDKQQQVAPARPPLQPTSWKGCCGLFEVFMGSSR</sequence>
<name>A0AA41VGH5_PAPNU</name>
<feature type="compositionally biased region" description="Basic and acidic residues" evidence="1">
    <location>
        <begin position="1"/>
        <end position="10"/>
    </location>
</feature>
<evidence type="ECO:0000313" key="3">
    <source>
        <dbReference type="Proteomes" id="UP001177140"/>
    </source>
</evidence>
<feature type="compositionally biased region" description="Low complexity" evidence="1">
    <location>
        <begin position="18"/>
        <end position="29"/>
    </location>
</feature>
<keyword evidence="3" id="KW-1185">Reference proteome</keyword>
<dbReference type="EMBL" id="JAJJMA010215761">
    <property type="protein sequence ID" value="MCL7040718.1"/>
    <property type="molecule type" value="Genomic_DNA"/>
</dbReference>
<protein>
    <submittedName>
        <fullName evidence="2">Uncharacterized protein</fullName>
    </submittedName>
</protein>
<evidence type="ECO:0000313" key="2">
    <source>
        <dbReference type="EMBL" id="MCL7040718.1"/>
    </source>
</evidence>
<proteinExistence type="predicted"/>
<dbReference type="AlphaFoldDB" id="A0AA41VGH5"/>